<reference evidence="1 2" key="1">
    <citation type="submission" date="2017-12" db="EMBL/GenBank/DDBJ databases">
        <title>Hemimetabolous genomes reveal molecular basis of termite eusociality.</title>
        <authorList>
            <person name="Harrison M.C."/>
            <person name="Jongepier E."/>
            <person name="Robertson H.M."/>
            <person name="Arning N."/>
            <person name="Bitard-Feildel T."/>
            <person name="Chao H."/>
            <person name="Childers C.P."/>
            <person name="Dinh H."/>
            <person name="Doddapaneni H."/>
            <person name="Dugan S."/>
            <person name="Gowin J."/>
            <person name="Greiner C."/>
            <person name="Han Y."/>
            <person name="Hu H."/>
            <person name="Hughes D.S.T."/>
            <person name="Huylmans A.-K."/>
            <person name="Kemena C."/>
            <person name="Kremer L.P.M."/>
            <person name="Lee S.L."/>
            <person name="Lopez-Ezquerra A."/>
            <person name="Mallet L."/>
            <person name="Monroy-Kuhn J.M."/>
            <person name="Moser A."/>
            <person name="Murali S.C."/>
            <person name="Muzny D.M."/>
            <person name="Otani S."/>
            <person name="Piulachs M.-D."/>
            <person name="Poelchau M."/>
            <person name="Qu J."/>
            <person name="Schaub F."/>
            <person name="Wada-Katsumata A."/>
            <person name="Worley K.C."/>
            <person name="Xie Q."/>
            <person name="Ylla G."/>
            <person name="Poulsen M."/>
            <person name="Gibbs R.A."/>
            <person name="Schal C."/>
            <person name="Richards S."/>
            <person name="Belles X."/>
            <person name="Korb J."/>
            <person name="Bornberg-Bauer E."/>
        </authorList>
    </citation>
    <scope>NUCLEOTIDE SEQUENCE [LARGE SCALE GENOMIC DNA]</scope>
    <source>
        <tissue evidence="1">Whole body</tissue>
    </source>
</reference>
<protein>
    <submittedName>
        <fullName evidence="1">Uncharacterized protein</fullName>
    </submittedName>
</protein>
<keyword evidence="2" id="KW-1185">Reference proteome</keyword>
<name>A0A2J7QBF3_9NEOP</name>
<organism evidence="1 2">
    <name type="scientific">Cryptotermes secundus</name>
    <dbReference type="NCBI Taxonomy" id="105785"/>
    <lineage>
        <taxon>Eukaryota</taxon>
        <taxon>Metazoa</taxon>
        <taxon>Ecdysozoa</taxon>
        <taxon>Arthropoda</taxon>
        <taxon>Hexapoda</taxon>
        <taxon>Insecta</taxon>
        <taxon>Pterygota</taxon>
        <taxon>Neoptera</taxon>
        <taxon>Polyneoptera</taxon>
        <taxon>Dictyoptera</taxon>
        <taxon>Blattodea</taxon>
        <taxon>Blattoidea</taxon>
        <taxon>Termitoidae</taxon>
        <taxon>Kalotermitidae</taxon>
        <taxon>Cryptotermitinae</taxon>
        <taxon>Cryptotermes</taxon>
    </lineage>
</organism>
<proteinExistence type="predicted"/>
<dbReference type="AlphaFoldDB" id="A0A2J7QBF3"/>
<evidence type="ECO:0000313" key="1">
    <source>
        <dbReference type="EMBL" id="PNF25913.1"/>
    </source>
</evidence>
<comment type="caution">
    <text evidence="1">The sequence shown here is derived from an EMBL/GenBank/DDBJ whole genome shotgun (WGS) entry which is preliminary data.</text>
</comment>
<gene>
    <name evidence="1" type="ORF">B7P43_G10016</name>
</gene>
<dbReference type="EMBL" id="NEVH01016298">
    <property type="protein sequence ID" value="PNF25913.1"/>
    <property type="molecule type" value="Genomic_DNA"/>
</dbReference>
<evidence type="ECO:0000313" key="2">
    <source>
        <dbReference type="Proteomes" id="UP000235965"/>
    </source>
</evidence>
<sequence length="57" mass="6429">MKTWGWWEGPKCSEKNKSQCHQVNTNSIWIALGLNPGLISEKSATNHLSYNMAHVCV</sequence>
<dbReference type="InParanoid" id="A0A2J7QBF3"/>
<dbReference type="Proteomes" id="UP000235965">
    <property type="component" value="Unassembled WGS sequence"/>
</dbReference>
<accession>A0A2J7QBF3</accession>